<name>A0A0A1VZU6_MICAE</name>
<feature type="region of interest" description="Disordered" evidence="1">
    <location>
        <begin position="1"/>
        <end position="42"/>
    </location>
</feature>
<reference evidence="3" key="1">
    <citation type="journal article" date="2015" name="Genome">
        <title>Whole Genome Sequence of the Non-Microcystin-Producing Microcystis aeruginosa Strain NIES-44.</title>
        <authorList>
            <person name="Okano K."/>
            <person name="Miyata N."/>
            <person name="Ozaki Y."/>
        </authorList>
    </citation>
    <scope>NUCLEOTIDE SEQUENCE [LARGE SCALE GENOMIC DNA]</scope>
    <source>
        <strain evidence="3">NIES-44</strain>
    </source>
</reference>
<dbReference type="AlphaFoldDB" id="A0A0A1VZU6"/>
<comment type="caution">
    <text evidence="2">The sequence shown here is derived from an EMBL/GenBank/DDBJ whole genome shotgun (WGS) entry which is preliminary data.</text>
</comment>
<evidence type="ECO:0000256" key="1">
    <source>
        <dbReference type="SAM" id="MobiDB-lite"/>
    </source>
</evidence>
<organism evidence="2 3">
    <name type="scientific">Microcystis aeruginosa NIES-44</name>
    <dbReference type="NCBI Taxonomy" id="449439"/>
    <lineage>
        <taxon>Bacteria</taxon>
        <taxon>Bacillati</taxon>
        <taxon>Cyanobacteriota</taxon>
        <taxon>Cyanophyceae</taxon>
        <taxon>Oscillatoriophycideae</taxon>
        <taxon>Chroococcales</taxon>
        <taxon>Microcystaceae</taxon>
        <taxon>Microcystis</taxon>
    </lineage>
</organism>
<accession>A0A0A1VZU6</accession>
<gene>
    <name evidence="2" type="ORF">N44_03848</name>
</gene>
<protein>
    <submittedName>
        <fullName evidence="2">Uncharacterized protein</fullName>
    </submittedName>
</protein>
<dbReference type="EMBL" id="BBPA01000066">
    <property type="protein sequence ID" value="GAL94993.1"/>
    <property type="molecule type" value="Genomic_DNA"/>
</dbReference>
<evidence type="ECO:0000313" key="2">
    <source>
        <dbReference type="EMBL" id="GAL94993.1"/>
    </source>
</evidence>
<dbReference type="Proteomes" id="UP000030321">
    <property type="component" value="Unassembled WGS sequence"/>
</dbReference>
<proteinExistence type="predicted"/>
<sequence length="72" mass="7732">MIIHNSHTPHPTPHTLNPTPHTPPAPPMSGGQGGSHPTPHTLDCVSLTKVGAILYTEKMSYADVKKPEFLLT</sequence>
<evidence type="ECO:0000313" key="3">
    <source>
        <dbReference type="Proteomes" id="UP000030321"/>
    </source>
</evidence>